<dbReference type="OrthoDB" id="18959at2759"/>
<feature type="compositionally biased region" description="Acidic residues" evidence="1">
    <location>
        <begin position="404"/>
        <end position="414"/>
    </location>
</feature>
<keyword evidence="2" id="KW-0812">Transmembrane</keyword>
<dbReference type="Proteomes" id="UP000777482">
    <property type="component" value="Unassembled WGS sequence"/>
</dbReference>
<organism evidence="3 4">
    <name type="scientific">Rhodotorula mucilaginosa</name>
    <name type="common">Yeast</name>
    <name type="synonym">Rhodotorula rubra</name>
    <dbReference type="NCBI Taxonomy" id="5537"/>
    <lineage>
        <taxon>Eukaryota</taxon>
        <taxon>Fungi</taxon>
        <taxon>Dikarya</taxon>
        <taxon>Basidiomycota</taxon>
        <taxon>Pucciniomycotina</taxon>
        <taxon>Microbotryomycetes</taxon>
        <taxon>Sporidiobolales</taxon>
        <taxon>Sporidiobolaceae</taxon>
        <taxon>Rhodotorula</taxon>
    </lineage>
</organism>
<name>A0A9P7BA08_RHOMI</name>
<reference evidence="3 4" key="1">
    <citation type="submission" date="2020-11" db="EMBL/GenBank/DDBJ databases">
        <title>Kefir isolates.</title>
        <authorList>
            <person name="Marcisauskas S."/>
            <person name="Kim Y."/>
            <person name="Blasche S."/>
        </authorList>
    </citation>
    <scope>NUCLEOTIDE SEQUENCE [LARGE SCALE GENOMIC DNA]</scope>
    <source>
        <strain evidence="3 4">KR</strain>
    </source>
</reference>
<gene>
    <name evidence="3" type="ORF">C6P46_002578</name>
</gene>
<feature type="compositionally biased region" description="Basic and acidic residues" evidence="1">
    <location>
        <begin position="366"/>
        <end position="376"/>
    </location>
</feature>
<feature type="compositionally biased region" description="Low complexity" evidence="1">
    <location>
        <begin position="415"/>
        <end position="428"/>
    </location>
</feature>
<dbReference type="AlphaFoldDB" id="A0A9P7BA08"/>
<comment type="caution">
    <text evidence="3">The sequence shown here is derived from an EMBL/GenBank/DDBJ whole genome shotgun (WGS) entry which is preliminary data.</text>
</comment>
<proteinExistence type="predicted"/>
<accession>A0A9P7BA08</accession>
<keyword evidence="2" id="KW-0472">Membrane</keyword>
<evidence type="ECO:0000313" key="4">
    <source>
        <dbReference type="Proteomes" id="UP000777482"/>
    </source>
</evidence>
<feature type="transmembrane region" description="Helical" evidence="2">
    <location>
        <begin position="449"/>
        <end position="471"/>
    </location>
</feature>
<feature type="region of interest" description="Disordered" evidence="1">
    <location>
        <begin position="516"/>
        <end position="558"/>
    </location>
</feature>
<keyword evidence="4" id="KW-1185">Reference proteome</keyword>
<sequence length="558" mass="59380">MLKNKRSPSERLTIEQISATLEAQDNELVSIGQRTKQCEDEMKSLKPKIKSSKINIERFSQTAKQLRREQEERDAKGMQDERAEKGCEWIDTTMALYKSLLGIHNAYAIGSPATAMMFEFGPPKADKGSLRRLRIDLGADGRMSGAELLDSSDEIQDLVQTYLPAQDVRSLVQETLACYALLSYALVLAAPAGTSSLWSVLKRDVIVNVGDVTVVKQVVTTEVPTTVQVPVTVSGEATTIATVSTATKEVTTVVTATAIATKVERISVTEGVTVTAVVTTTAFNVSSVLETCLVTSRRSHARAPRKRLRPSLIGPPVTVFQPSTVVQTIQGVPMTSVVTVMQTKSAEAPPKEKGEKDDDESPPPETKSRKQTEAGESKTSASGTSPAASPTSGDLFNFNGTADADADADADSNADSDANLDSTNANNNNVTVITGGSSDAGAWFAENKWILIGVGCAILLLVIIGIVAIALGGKSHSDGGPPAQQSVVLSTPTRSVAAQPVANSLARPSRKRYARVDAALSSEMSDSSSEEDDKPPVRRSSRSSHRSTVSRGSRRASF</sequence>
<protein>
    <submittedName>
        <fullName evidence="3">Uncharacterized protein</fullName>
    </submittedName>
</protein>
<evidence type="ECO:0000256" key="2">
    <source>
        <dbReference type="SAM" id="Phobius"/>
    </source>
</evidence>
<keyword evidence="2" id="KW-1133">Transmembrane helix</keyword>
<feature type="compositionally biased region" description="Low complexity" evidence="1">
    <location>
        <begin position="379"/>
        <end position="403"/>
    </location>
</feature>
<evidence type="ECO:0000313" key="3">
    <source>
        <dbReference type="EMBL" id="KAG0667166.1"/>
    </source>
</evidence>
<evidence type="ECO:0000256" key="1">
    <source>
        <dbReference type="SAM" id="MobiDB-lite"/>
    </source>
</evidence>
<feature type="region of interest" description="Disordered" evidence="1">
    <location>
        <begin position="344"/>
        <end position="428"/>
    </location>
</feature>
<dbReference type="EMBL" id="PUHQ01000002">
    <property type="protein sequence ID" value="KAG0667166.1"/>
    <property type="molecule type" value="Genomic_DNA"/>
</dbReference>